<dbReference type="Proteomes" id="UP001529510">
    <property type="component" value="Unassembled WGS sequence"/>
</dbReference>
<evidence type="ECO:0000256" key="1">
    <source>
        <dbReference type="SAM" id="MobiDB-lite"/>
    </source>
</evidence>
<evidence type="ECO:0000313" key="2">
    <source>
        <dbReference type="EMBL" id="KAL0170997.1"/>
    </source>
</evidence>
<dbReference type="AlphaFoldDB" id="A0ABD0PB47"/>
<accession>A0ABD0PB47</accession>
<sequence length="209" mass="22318">MMPPTFQLTNFIRDILNKPCVTPRQQKEPLPCTVCYRSLCCFFGDFLFGSHFALLLSGSVFTVGIADEEPCNPTVPITPEHFRTPTFMSGIVDIMPETSHTKPAKPKPAHAMPAAPRATIPNPVHKMASIPEPVHKMAAIPEPVHKMADPLLSSQVRAALSVPSQVTAVVPESSQVTAVVPESSQATAVVPESSQATAVVPESSQVTAG</sequence>
<name>A0ABD0PB47_CIRMR</name>
<dbReference type="EMBL" id="JAMKFB020000017">
    <property type="protein sequence ID" value="KAL0170997.1"/>
    <property type="molecule type" value="Genomic_DNA"/>
</dbReference>
<organism evidence="2 3">
    <name type="scientific">Cirrhinus mrigala</name>
    <name type="common">Mrigala</name>
    <dbReference type="NCBI Taxonomy" id="683832"/>
    <lineage>
        <taxon>Eukaryota</taxon>
        <taxon>Metazoa</taxon>
        <taxon>Chordata</taxon>
        <taxon>Craniata</taxon>
        <taxon>Vertebrata</taxon>
        <taxon>Euteleostomi</taxon>
        <taxon>Actinopterygii</taxon>
        <taxon>Neopterygii</taxon>
        <taxon>Teleostei</taxon>
        <taxon>Ostariophysi</taxon>
        <taxon>Cypriniformes</taxon>
        <taxon>Cyprinidae</taxon>
        <taxon>Labeoninae</taxon>
        <taxon>Labeonini</taxon>
        <taxon>Cirrhinus</taxon>
    </lineage>
</organism>
<protein>
    <submittedName>
        <fullName evidence="2">Uncharacterized protein</fullName>
    </submittedName>
</protein>
<keyword evidence="3" id="KW-1185">Reference proteome</keyword>
<feature type="region of interest" description="Disordered" evidence="1">
    <location>
        <begin position="186"/>
        <end position="209"/>
    </location>
</feature>
<gene>
    <name evidence="2" type="ORF">M9458_035593</name>
</gene>
<reference evidence="2 3" key="1">
    <citation type="submission" date="2024-05" db="EMBL/GenBank/DDBJ databases">
        <title>Genome sequencing and assembly of Indian major carp, Cirrhinus mrigala (Hamilton, 1822).</title>
        <authorList>
            <person name="Mohindra V."/>
            <person name="Chowdhury L.M."/>
            <person name="Lal K."/>
            <person name="Jena J.K."/>
        </authorList>
    </citation>
    <scope>NUCLEOTIDE SEQUENCE [LARGE SCALE GENOMIC DNA]</scope>
    <source>
        <strain evidence="2">CM1030</strain>
        <tissue evidence="2">Blood</tissue>
    </source>
</reference>
<proteinExistence type="predicted"/>
<comment type="caution">
    <text evidence="2">The sequence shown here is derived from an EMBL/GenBank/DDBJ whole genome shotgun (WGS) entry which is preliminary data.</text>
</comment>
<feature type="non-terminal residue" evidence="2">
    <location>
        <position position="209"/>
    </location>
</feature>
<evidence type="ECO:0000313" key="3">
    <source>
        <dbReference type="Proteomes" id="UP001529510"/>
    </source>
</evidence>